<dbReference type="Pfam" id="PF11751">
    <property type="entry name" value="PorP_SprF"/>
    <property type="match status" value="1"/>
</dbReference>
<dbReference type="RefSeq" id="WP_320002507.1">
    <property type="nucleotide sequence ID" value="NZ_JAUHJS010000001.1"/>
</dbReference>
<protein>
    <submittedName>
        <fullName evidence="2">PorP/SprF family type IX secretion system membrane protein</fullName>
    </submittedName>
</protein>
<dbReference type="InterPro" id="IPR019861">
    <property type="entry name" value="PorP/SprF_Bacteroidetes"/>
</dbReference>
<proteinExistence type="predicted"/>
<dbReference type="Proteomes" id="UP001168552">
    <property type="component" value="Unassembled WGS sequence"/>
</dbReference>
<feature type="chain" id="PRO_5046470236" evidence="1">
    <location>
        <begin position="24"/>
        <end position="507"/>
    </location>
</feature>
<comment type="caution">
    <text evidence="2">The sequence shown here is derived from an EMBL/GenBank/DDBJ whole genome shotgun (WGS) entry which is preliminary data.</text>
</comment>
<organism evidence="2 3">
    <name type="scientific">Shiella aurantiaca</name>
    <dbReference type="NCBI Taxonomy" id="3058365"/>
    <lineage>
        <taxon>Bacteria</taxon>
        <taxon>Pseudomonadati</taxon>
        <taxon>Bacteroidota</taxon>
        <taxon>Cytophagia</taxon>
        <taxon>Cytophagales</taxon>
        <taxon>Shiellaceae</taxon>
        <taxon>Shiella</taxon>
    </lineage>
</organism>
<keyword evidence="1" id="KW-0732">Signal</keyword>
<evidence type="ECO:0000256" key="1">
    <source>
        <dbReference type="SAM" id="SignalP"/>
    </source>
</evidence>
<gene>
    <name evidence="2" type="ORF">QWY31_00615</name>
</gene>
<dbReference type="NCBIfam" id="TIGR03519">
    <property type="entry name" value="T9SS_PorP_fam"/>
    <property type="match status" value="1"/>
</dbReference>
<evidence type="ECO:0000313" key="3">
    <source>
        <dbReference type="Proteomes" id="UP001168552"/>
    </source>
</evidence>
<evidence type="ECO:0000313" key="2">
    <source>
        <dbReference type="EMBL" id="MDN4163978.1"/>
    </source>
</evidence>
<name>A0ABT8F0L4_9BACT</name>
<accession>A0ABT8F0L4</accession>
<sequence>MQHTPRLCLFFWLFLLTFLSSNAQETMPFVQYYTNLYQINPSYAGIDGQAHASLVYRKQWLGFPGGPSGALLTYHAPLRIHMSYGGQIYNEQQGFLNITNLMGTYAYTIVLKEHEAFTFGMSAGFSSTSLGLSEMGNITDPALLNAKLGFGILGNAGFNYRKKNMLVGLSLPGLFATNQASSESFAVKSPLLAGGILFHATDRIYFKRDRYAIEPHVSYRYYLNNPGQYEVGVIAHLNHKAWTGLSYRQGLGLAAMAGVKLQNKYMISYSYGVRNFSENSIPYDSHEIQIDLLLGRRLRGREYLSFVDDHKPKRVRKVTTKHKNLAKHMDKITDEHEKSKTVVDTVKITVVDTIHVWKEKMHKARFDVAEQTMDSAQLAQDSIALEMAYQAILAEEAERKAREDSLSNISVEDKIHHSIITDPEWKEFILGAGIYVVKQQFEKFQEAVAYSDDLLAKGYFTQYGYHVDKRAWYVYTLKTTDKAEAELELDKWVRKAQFKEAFLIEIE</sequence>
<dbReference type="EMBL" id="JAUHJS010000001">
    <property type="protein sequence ID" value="MDN4163978.1"/>
    <property type="molecule type" value="Genomic_DNA"/>
</dbReference>
<feature type="signal peptide" evidence="1">
    <location>
        <begin position="1"/>
        <end position="23"/>
    </location>
</feature>
<reference evidence="2" key="1">
    <citation type="submission" date="2023-06" db="EMBL/GenBank/DDBJ databases">
        <title>Cytophagales bacterium Strain LB-30, isolated from soil.</title>
        <authorList>
            <person name="Liu B."/>
        </authorList>
    </citation>
    <scope>NUCLEOTIDE SEQUENCE</scope>
    <source>
        <strain evidence="2">LB-30</strain>
    </source>
</reference>
<keyword evidence="3" id="KW-1185">Reference proteome</keyword>